<feature type="domain" description="YetF C-terminal" evidence="8">
    <location>
        <begin position="82"/>
        <end position="199"/>
    </location>
</feature>
<dbReference type="PANTHER" id="PTHR34582">
    <property type="entry name" value="UPF0702 TRANSMEMBRANE PROTEIN YCAP"/>
    <property type="match status" value="1"/>
</dbReference>
<protein>
    <submittedName>
        <fullName evidence="9">DUF421 domain-containing protein</fullName>
    </submittedName>
</protein>
<proteinExistence type="inferred from homology"/>
<dbReference type="InterPro" id="IPR023090">
    <property type="entry name" value="UPF0702_alpha/beta_dom_sf"/>
</dbReference>
<evidence type="ECO:0000256" key="4">
    <source>
        <dbReference type="ARBA" id="ARBA00022692"/>
    </source>
</evidence>
<evidence type="ECO:0000313" key="10">
    <source>
        <dbReference type="Proteomes" id="UP001596109"/>
    </source>
</evidence>
<evidence type="ECO:0000256" key="3">
    <source>
        <dbReference type="ARBA" id="ARBA00022475"/>
    </source>
</evidence>
<dbReference type="PANTHER" id="PTHR34582:SF6">
    <property type="entry name" value="UPF0702 TRANSMEMBRANE PROTEIN YCAP"/>
    <property type="match status" value="1"/>
</dbReference>
<organism evidence="9 10">
    <name type="scientific">Sporosarcina soli</name>
    <dbReference type="NCBI Taxonomy" id="334736"/>
    <lineage>
        <taxon>Bacteria</taxon>
        <taxon>Bacillati</taxon>
        <taxon>Bacillota</taxon>
        <taxon>Bacilli</taxon>
        <taxon>Bacillales</taxon>
        <taxon>Caryophanaceae</taxon>
        <taxon>Sporosarcina</taxon>
    </lineage>
</organism>
<evidence type="ECO:0000256" key="1">
    <source>
        <dbReference type="ARBA" id="ARBA00004651"/>
    </source>
</evidence>
<evidence type="ECO:0000256" key="6">
    <source>
        <dbReference type="ARBA" id="ARBA00023136"/>
    </source>
</evidence>
<feature type="transmembrane region" description="Helical" evidence="7">
    <location>
        <begin position="6"/>
        <end position="26"/>
    </location>
</feature>
<dbReference type="Gene3D" id="3.30.240.20">
    <property type="entry name" value="bsu07140 like domains"/>
    <property type="match status" value="2"/>
</dbReference>
<evidence type="ECO:0000259" key="8">
    <source>
        <dbReference type="Pfam" id="PF04239"/>
    </source>
</evidence>
<evidence type="ECO:0000256" key="7">
    <source>
        <dbReference type="SAM" id="Phobius"/>
    </source>
</evidence>
<keyword evidence="4 7" id="KW-0812">Transmembrane</keyword>
<keyword evidence="10" id="KW-1185">Reference proteome</keyword>
<gene>
    <name evidence="9" type="ORF">ACFPRA_19750</name>
</gene>
<evidence type="ECO:0000256" key="2">
    <source>
        <dbReference type="ARBA" id="ARBA00006448"/>
    </source>
</evidence>
<dbReference type="Proteomes" id="UP001596109">
    <property type="component" value="Unassembled WGS sequence"/>
</dbReference>
<name>A0ABW0TRX3_9BACL</name>
<feature type="transmembrane region" description="Helical" evidence="7">
    <location>
        <begin position="33"/>
        <end position="51"/>
    </location>
</feature>
<keyword evidence="3" id="KW-1003">Cell membrane</keyword>
<dbReference type="EMBL" id="JBHSNO010000015">
    <property type="protein sequence ID" value="MFC5591118.1"/>
    <property type="molecule type" value="Genomic_DNA"/>
</dbReference>
<dbReference type="Pfam" id="PF04239">
    <property type="entry name" value="DUF421"/>
    <property type="match status" value="1"/>
</dbReference>
<keyword evidence="6 7" id="KW-0472">Membrane</keyword>
<dbReference type="InterPro" id="IPR007353">
    <property type="entry name" value="DUF421"/>
</dbReference>
<keyword evidence="5 7" id="KW-1133">Transmembrane helix</keyword>
<feature type="transmembrane region" description="Helical" evidence="7">
    <location>
        <begin position="63"/>
        <end position="81"/>
    </location>
</feature>
<evidence type="ECO:0000256" key="5">
    <source>
        <dbReference type="ARBA" id="ARBA00022989"/>
    </source>
</evidence>
<comment type="similarity">
    <text evidence="2">Belongs to the UPF0702 family.</text>
</comment>
<sequence>MHDLLIISFRTVFLYILIVIILRMMGKREVGELGVLDVVVFVIMAEVAAFALDSPDQKLIQSILPMLILLAIQLLSSYFSLKSKKFRDLVDGDPTLIIKNGKILESAMRKQRYNLDDLFQQLREQQIGSVHEVSVAYLEPSGNLSVFKHADVQPALALIADGSVQKRHLEISGKTEQWLLEQLRSQGVHDVKTVFYCTFEEGKLRFQLKEDAH</sequence>
<comment type="subcellular location">
    <subcellularLocation>
        <location evidence="1">Cell membrane</location>
        <topology evidence="1">Multi-pass membrane protein</topology>
    </subcellularLocation>
</comment>
<comment type="caution">
    <text evidence="9">The sequence shown here is derived from an EMBL/GenBank/DDBJ whole genome shotgun (WGS) entry which is preliminary data.</text>
</comment>
<dbReference type="RefSeq" id="WP_381438505.1">
    <property type="nucleotide sequence ID" value="NZ_JBHSNO010000015.1"/>
</dbReference>
<evidence type="ECO:0000313" key="9">
    <source>
        <dbReference type="EMBL" id="MFC5591118.1"/>
    </source>
</evidence>
<accession>A0ABW0TRX3</accession>
<reference evidence="10" key="1">
    <citation type="journal article" date="2019" name="Int. J. Syst. Evol. Microbiol.">
        <title>The Global Catalogue of Microorganisms (GCM) 10K type strain sequencing project: providing services to taxonomists for standard genome sequencing and annotation.</title>
        <authorList>
            <consortium name="The Broad Institute Genomics Platform"/>
            <consortium name="The Broad Institute Genome Sequencing Center for Infectious Disease"/>
            <person name="Wu L."/>
            <person name="Ma J."/>
        </authorList>
    </citation>
    <scope>NUCLEOTIDE SEQUENCE [LARGE SCALE GENOMIC DNA]</scope>
    <source>
        <strain evidence="10">CGMCC 4.1434</strain>
    </source>
</reference>